<comment type="caution">
    <text evidence="1">The sequence shown here is derived from an EMBL/GenBank/DDBJ whole genome shotgun (WGS) entry which is preliminary data.</text>
</comment>
<name>A0A133UL35_9EURY</name>
<reference evidence="1 2" key="1">
    <citation type="journal article" date="2016" name="Sci. Rep.">
        <title>Metabolic traits of an uncultured archaeal lineage -MSBL1- from brine pools of the Red Sea.</title>
        <authorList>
            <person name="Mwirichia R."/>
            <person name="Alam I."/>
            <person name="Rashid M."/>
            <person name="Vinu M."/>
            <person name="Ba-Alawi W."/>
            <person name="Anthony Kamau A."/>
            <person name="Kamanda Ngugi D."/>
            <person name="Goker M."/>
            <person name="Klenk H.P."/>
            <person name="Bajic V."/>
            <person name="Stingl U."/>
        </authorList>
    </citation>
    <scope>NUCLEOTIDE SEQUENCE [LARGE SCALE GENOMIC DNA]</scope>
    <source>
        <strain evidence="1">SCGC-AAA259E19</strain>
    </source>
</reference>
<dbReference type="AlphaFoldDB" id="A0A133UL35"/>
<dbReference type="Proteomes" id="UP000070284">
    <property type="component" value="Unassembled WGS sequence"/>
</dbReference>
<dbReference type="EMBL" id="LHXO01000035">
    <property type="protein sequence ID" value="KXA94869.1"/>
    <property type="molecule type" value="Genomic_DNA"/>
</dbReference>
<proteinExistence type="predicted"/>
<sequence>MEEETCTEKDRLETLLEDCNLSELVEAVKNVCPFFKAKNQELTPVYLQFHELCKVSLLTGL</sequence>
<keyword evidence="2" id="KW-1185">Reference proteome</keyword>
<gene>
    <name evidence="1" type="ORF">AKJ65_03160</name>
</gene>
<evidence type="ECO:0000313" key="1">
    <source>
        <dbReference type="EMBL" id="KXA94869.1"/>
    </source>
</evidence>
<evidence type="ECO:0000313" key="2">
    <source>
        <dbReference type="Proteomes" id="UP000070284"/>
    </source>
</evidence>
<accession>A0A133UL35</accession>
<organism evidence="1 2">
    <name type="scientific">candidate division MSBL1 archaeon SCGC-AAA259E19</name>
    <dbReference type="NCBI Taxonomy" id="1698264"/>
    <lineage>
        <taxon>Archaea</taxon>
        <taxon>Methanobacteriati</taxon>
        <taxon>Methanobacteriota</taxon>
        <taxon>candidate division MSBL1</taxon>
    </lineage>
</organism>
<protein>
    <submittedName>
        <fullName evidence="1">Uncharacterized protein</fullName>
    </submittedName>
</protein>